<evidence type="ECO:0000313" key="1">
    <source>
        <dbReference type="EMBL" id="KAL1247169.1"/>
    </source>
</evidence>
<protein>
    <submittedName>
        <fullName evidence="1">Uncharacterized protein</fullName>
    </submittedName>
</protein>
<sequence>MLSVCVNPVKTLSVSSQREIHSLSRRPACLKWIWQCEIILRLAEVTGRELLIEVFCLLRCQCCEGELLHLFVKFSLLLVCGCRAPVLSFVSREPWVNLALRILAADSKRKDLLSRSPFKHPRDWRSCWAGVPEALHPDLSVETQRPAGFYELKLLMEEG</sequence>
<reference evidence="1 2" key="1">
    <citation type="submission" date="2023-09" db="EMBL/GenBank/DDBJ databases">
        <authorList>
            <person name="Wang M."/>
        </authorList>
    </citation>
    <scope>NUCLEOTIDE SEQUENCE [LARGE SCALE GENOMIC DNA]</scope>
    <source>
        <strain evidence="1">GT-2023</strain>
        <tissue evidence="1">Liver</tissue>
    </source>
</reference>
<evidence type="ECO:0000313" key="2">
    <source>
        <dbReference type="Proteomes" id="UP001558613"/>
    </source>
</evidence>
<organism evidence="1 2">
    <name type="scientific">Cirrhinus molitorella</name>
    <name type="common">mud carp</name>
    <dbReference type="NCBI Taxonomy" id="172907"/>
    <lineage>
        <taxon>Eukaryota</taxon>
        <taxon>Metazoa</taxon>
        <taxon>Chordata</taxon>
        <taxon>Craniata</taxon>
        <taxon>Vertebrata</taxon>
        <taxon>Euteleostomi</taxon>
        <taxon>Actinopterygii</taxon>
        <taxon>Neopterygii</taxon>
        <taxon>Teleostei</taxon>
        <taxon>Ostariophysi</taxon>
        <taxon>Cypriniformes</taxon>
        <taxon>Cyprinidae</taxon>
        <taxon>Labeoninae</taxon>
        <taxon>Labeonini</taxon>
        <taxon>Cirrhinus</taxon>
    </lineage>
</organism>
<name>A0ABR3L668_9TELE</name>
<dbReference type="EMBL" id="JAYMGO010000025">
    <property type="protein sequence ID" value="KAL1247169.1"/>
    <property type="molecule type" value="Genomic_DNA"/>
</dbReference>
<comment type="caution">
    <text evidence="1">The sequence shown here is derived from an EMBL/GenBank/DDBJ whole genome shotgun (WGS) entry which is preliminary data.</text>
</comment>
<gene>
    <name evidence="1" type="ORF">QQF64_022545</name>
</gene>
<proteinExistence type="predicted"/>
<keyword evidence="2" id="KW-1185">Reference proteome</keyword>
<accession>A0ABR3L668</accession>
<dbReference type="Proteomes" id="UP001558613">
    <property type="component" value="Unassembled WGS sequence"/>
</dbReference>